<evidence type="ECO:0000256" key="5">
    <source>
        <dbReference type="ARBA" id="ARBA00023180"/>
    </source>
</evidence>
<dbReference type="WBParaSite" id="GPUH_0002095601-mRNA-1">
    <property type="protein sequence ID" value="GPUH_0002095601-mRNA-1"/>
    <property type="gene ID" value="GPUH_0002095601"/>
</dbReference>
<dbReference type="AlphaFoldDB" id="A0A183EIZ0"/>
<dbReference type="EMBL" id="UYRT01091483">
    <property type="protein sequence ID" value="VDN37136.1"/>
    <property type="molecule type" value="Genomic_DNA"/>
</dbReference>
<dbReference type="GO" id="GO:0008239">
    <property type="term" value="F:dipeptidyl-peptidase activity"/>
    <property type="evidence" value="ECO:0007669"/>
    <property type="project" value="TreeGrafter"/>
</dbReference>
<evidence type="ECO:0000256" key="2">
    <source>
        <dbReference type="ARBA" id="ARBA00022670"/>
    </source>
</evidence>
<evidence type="ECO:0000256" key="1">
    <source>
        <dbReference type="ARBA" id="ARBA00011079"/>
    </source>
</evidence>
<dbReference type="InterPro" id="IPR029058">
    <property type="entry name" value="AB_hydrolase_fold"/>
</dbReference>
<keyword evidence="3" id="KW-0732">Signal</keyword>
<reference evidence="8" key="1">
    <citation type="submission" date="2016-06" db="UniProtKB">
        <authorList>
            <consortium name="WormBaseParasite"/>
        </authorList>
    </citation>
    <scope>IDENTIFICATION</scope>
</reference>
<evidence type="ECO:0000256" key="3">
    <source>
        <dbReference type="ARBA" id="ARBA00022729"/>
    </source>
</evidence>
<dbReference type="PANTHER" id="PTHR11010:SF34">
    <property type="entry name" value="SERINE PROTEASE F56F10.1-RELATED"/>
    <property type="match status" value="1"/>
</dbReference>
<evidence type="ECO:0000313" key="7">
    <source>
        <dbReference type="Proteomes" id="UP000271098"/>
    </source>
</evidence>
<keyword evidence="7" id="KW-1185">Reference proteome</keyword>
<keyword evidence="4" id="KW-0378">Hydrolase</keyword>
<dbReference type="Pfam" id="PF05577">
    <property type="entry name" value="Peptidase_S28"/>
    <property type="match status" value="1"/>
</dbReference>
<reference evidence="6 7" key="2">
    <citation type="submission" date="2018-11" db="EMBL/GenBank/DDBJ databases">
        <authorList>
            <consortium name="Pathogen Informatics"/>
        </authorList>
    </citation>
    <scope>NUCLEOTIDE SEQUENCE [LARGE SCALE GENOMIC DNA]</scope>
</reference>
<keyword evidence="5" id="KW-0325">Glycoprotein</keyword>
<evidence type="ECO:0000256" key="4">
    <source>
        <dbReference type="ARBA" id="ARBA00022801"/>
    </source>
</evidence>
<dbReference type="GO" id="GO:0006508">
    <property type="term" value="P:proteolysis"/>
    <property type="evidence" value="ECO:0007669"/>
    <property type="project" value="UniProtKB-KW"/>
</dbReference>
<dbReference type="OrthoDB" id="1735038at2759"/>
<evidence type="ECO:0000313" key="6">
    <source>
        <dbReference type="EMBL" id="VDN37136.1"/>
    </source>
</evidence>
<keyword evidence="2" id="KW-0645">Protease</keyword>
<protein>
    <submittedName>
        <fullName evidence="8">Serine carboxypeptidase</fullName>
    </submittedName>
</protein>
<dbReference type="Gene3D" id="3.40.50.1820">
    <property type="entry name" value="alpha/beta hydrolase"/>
    <property type="match status" value="1"/>
</dbReference>
<accession>A0A183EIZ0</accession>
<proteinExistence type="inferred from homology"/>
<organism evidence="8">
    <name type="scientific">Gongylonema pulchrum</name>
    <dbReference type="NCBI Taxonomy" id="637853"/>
    <lineage>
        <taxon>Eukaryota</taxon>
        <taxon>Metazoa</taxon>
        <taxon>Ecdysozoa</taxon>
        <taxon>Nematoda</taxon>
        <taxon>Chromadorea</taxon>
        <taxon>Rhabditida</taxon>
        <taxon>Spirurina</taxon>
        <taxon>Spiruromorpha</taxon>
        <taxon>Spiruroidea</taxon>
        <taxon>Gongylonematidae</taxon>
        <taxon>Gongylonema</taxon>
    </lineage>
</organism>
<evidence type="ECO:0000313" key="8">
    <source>
        <dbReference type="WBParaSite" id="GPUH_0002095601-mRNA-1"/>
    </source>
</evidence>
<dbReference type="InterPro" id="IPR008758">
    <property type="entry name" value="Peptidase_S28"/>
</dbReference>
<comment type="similarity">
    <text evidence="1">Belongs to the peptidase S28 family.</text>
</comment>
<dbReference type="PANTHER" id="PTHR11010">
    <property type="entry name" value="PROTEASE S28 PRO-X CARBOXYPEPTIDASE-RELATED"/>
    <property type="match status" value="1"/>
</dbReference>
<dbReference type="GO" id="GO:0070008">
    <property type="term" value="F:serine-type exopeptidase activity"/>
    <property type="evidence" value="ECO:0007669"/>
    <property type="project" value="InterPro"/>
</dbReference>
<name>A0A183EIZ0_9BILA</name>
<gene>
    <name evidence="6" type="ORF">GPUH_LOCUS20930</name>
</gene>
<dbReference type="Proteomes" id="UP000271098">
    <property type="component" value="Unassembled WGS sequence"/>
</dbReference>
<sequence>MYNMDYYNDTGLAFLMVGGEAPIAEKWVKDPSVTWLVWAKEHHAACFLLEHRFYGASNPLK</sequence>